<organism evidence="2">
    <name type="scientific">uncultured Rubrobacteraceae bacterium</name>
    <dbReference type="NCBI Taxonomy" id="349277"/>
    <lineage>
        <taxon>Bacteria</taxon>
        <taxon>Bacillati</taxon>
        <taxon>Actinomycetota</taxon>
        <taxon>Rubrobacteria</taxon>
        <taxon>Rubrobacterales</taxon>
        <taxon>Rubrobacteraceae</taxon>
        <taxon>environmental samples</taxon>
    </lineage>
</organism>
<gene>
    <name evidence="2" type="ORF">AVDCRST_MAG01-01-1560</name>
</gene>
<feature type="region of interest" description="Disordered" evidence="1">
    <location>
        <begin position="1"/>
        <end position="41"/>
    </location>
</feature>
<evidence type="ECO:0000313" key="2">
    <source>
        <dbReference type="EMBL" id="CAA9410070.1"/>
    </source>
</evidence>
<reference evidence="2" key="1">
    <citation type="submission" date="2020-02" db="EMBL/GenBank/DDBJ databases">
        <authorList>
            <person name="Meier V. D."/>
        </authorList>
    </citation>
    <scope>NUCLEOTIDE SEQUENCE</scope>
    <source>
        <strain evidence="2">AVDCRST_MAG01</strain>
    </source>
</reference>
<accession>A0A6J4P9M2</accession>
<dbReference type="AlphaFoldDB" id="A0A6J4P9M2"/>
<feature type="non-terminal residue" evidence="2">
    <location>
        <position position="41"/>
    </location>
</feature>
<evidence type="ECO:0000256" key="1">
    <source>
        <dbReference type="SAM" id="MobiDB-lite"/>
    </source>
</evidence>
<proteinExistence type="predicted"/>
<feature type="non-terminal residue" evidence="2">
    <location>
        <position position="1"/>
    </location>
</feature>
<feature type="compositionally biased region" description="Basic residues" evidence="1">
    <location>
        <begin position="7"/>
        <end position="29"/>
    </location>
</feature>
<name>A0A6J4P9M2_9ACTN</name>
<protein>
    <submittedName>
        <fullName evidence="2">Uncharacterized protein</fullName>
    </submittedName>
</protein>
<sequence length="41" mass="4375">DPAGALGHRRGAPVPARRHAHLPGYRRGHRAGDGQQPGNRT</sequence>
<dbReference type="EMBL" id="CADCUW010000226">
    <property type="protein sequence ID" value="CAA9410070.1"/>
    <property type="molecule type" value="Genomic_DNA"/>
</dbReference>